<sequence>MLEVMRESDRDVLALRATGKLSTADYRDVLAPQVKMLLDRFCTLKVLFLMDEPFCGWSMGAAWANTVFDFKHRRYFAKIAIVGAPRWERWCVNLAAACVVSGKLRTYDRDRLAVAWQWVRA</sequence>
<dbReference type="AlphaFoldDB" id="A0A1X2DV48"/>
<evidence type="ECO:0000313" key="1">
    <source>
        <dbReference type="EMBL" id="ORW91958.1"/>
    </source>
</evidence>
<protein>
    <recommendedName>
        <fullName evidence="3">STAS/SEC14 domain-containing protein</fullName>
    </recommendedName>
</protein>
<dbReference type="InterPro" id="IPR021866">
    <property type="entry name" value="SpoIIAA-like"/>
</dbReference>
<organism evidence="1 2">
    <name type="scientific">Mycobacterium szulgai</name>
    <dbReference type="NCBI Taxonomy" id="1787"/>
    <lineage>
        <taxon>Bacteria</taxon>
        <taxon>Bacillati</taxon>
        <taxon>Actinomycetota</taxon>
        <taxon>Actinomycetes</taxon>
        <taxon>Mycobacteriales</taxon>
        <taxon>Mycobacteriaceae</taxon>
        <taxon>Mycobacterium</taxon>
    </lineage>
</organism>
<name>A0A1X2DV48_MYCSZ</name>
<keyword evidence="2" id="KW-1185">Reference proteome</keyword>
<evidence type="ECO:0000313" key="2">
    <source>
        <dbReference type="Proteomes" id="UP000193317"/>
    </source>
</evidence>
<dbReference type="Pfam" id="PF11964">
    <property type="entry name" value="SpoIIAA-like"/>
    <property type="match status" value="1"/>
</dbReference>
<comment type="caution">
    <text evidence="1">The sequence shown here is derived from an EMBL/GenBank/DDBJ whole genome shotgun (WGS) entry which is preliminary data.</text>
</comment>
<proteinExistence type="predicted"/>
<reference evidence="1 2" key="1">
    <citation type="submission" date="2016-01" db="EMBL/GenBank/DDBJ databases">
        <title>The new phylogeny of the genus Mycobacterium.</title>
        <authorList>
            <person name="Tarcisio F."/>
            <person name="Conor M."/>
            <person name="Antonella G."/>
            <person name="Elisabetta G."/>
            <person name="Giulia F.S."/>
            <person name="Sara T."/>
            <person name="Anna F."/>
            <person name="Clotilde B."/>
            <person name="Roberto B."/>
            <person name="Veronica D.S."/>
            <person name="Fabio R."/>
            <person name="Monica P."/>
            <person name="Olivier J."/>
            <person name="Enrico T."/>
            <person name="Nicola S."/>
        </authorList>
    </citation>
    <scope>NUCLEOTIDE SEQUENCE [LARGE SCALE GENOMIC DNA]</scope>
    <source>
        <strain evidence="1 2">DSM 44166</strain>
    </source>
</reference>
<evidence type="ECO:0008006" key="3">
    <source>
        <dbReference type="Google" id="ProtNLM"/>
    </source>
</evidence>
<dbReference type="OrthoDB" id="4729899at2"/>
<dbReference type="EMBL" id="LQPW01000153">
    <property type="protein sequence ID" value="ORW91958.1"/>
    <property type="molecule type" value="Genomic_DNA"/>
</dbReference>
<dbReference type="SUPFAM" id="SSF52091">
    <property type="entry name" value="SpoIIaa-like"/>
    <property type="match status" value="1"/>
</dbReference>
<dbReference type="Proteomes" id="UP000193317">
    <property type="component" value="Unassembled WGS sequence"/>
</dbReference>
<dbReference type="InterPro" id="IPR036513">
    <property type="entry name" value="STAS_dom_sf"/>
</dbReference>
<dbReference type="InterPro" id="IPR038396">
    <property type="entry name" value="SpoIIAA-like_sf"/>
</dbReference>
<gene>
    <name evidence="1" type="ORF">AWC27_09635</name>
</gene>
<accession>A0A1X2DV48</accession>
<dbReference type="Gene3D" id="3.40.50.10600">
    <property type="entry name" value="SpoIIaa-like domains"/>
    <property type="match status" value="1"/>
</dbReference>